<dbReference type="EMBL" id="CP020906">
    <property type="protein sequence ID" value="ARQ10738.1"/>
    <property type="molecule type" value="Genomic_DNA"/>
</dbReference>
<feature type="signal peptide" evidence="1">
    <location>
        <begin position="1"/>
        <end position="22"/>
    </location>
</feature>
<dbReference type="AlphaFoldDB" id="A0AAN1EKK5"/>
<accession>A0AAN1EKK5</accession>
<reference evidence="2 3" key="1">
    <citation type="submission" date="2017-04" db="EMBL/GenBank/DDBJ databases">
        <title>Complete genome sequences of Rhizobium genomic linages associated to common bean (phaseolus vulgaris).</title>
        <authorList>
            <person name="Santamaria R.I."/>
            <person name="Bustos P."/>
            <person name="Perez-Carrascal O."/>
            <person name="Martinez-Flores I."/>
            <person name="Juarez S."/>
            <person name="Lozano L."/>
            <person name="Miranda F."/>
            <person name="Vinuesa P."/>
            <person name="Martinez-Romero E."/>
            <person name="Cevallos M.A."/>
            <person name="Romero D."/>
            <person name="Davila G."/>
            <person name="Gonzalez V."/>
        </authorList>
    </citation>
    <scope>NUCLEOTIDE SEQUENCE [LARGE SCALE GENOMIC DNA]</scope>
    <source>
        <strain evidence="2 3">NXC12</strain>
    </source>
</reference>
<sequence>MSILLKSVSLLAGITFSVPAFGDCLTAKETKRGVLLTREAPFYSVFYKPDGPGLTEQRLMERDGSLQPVSAVYLHPLLVEKRVSASGTHELKYANAIALDNLPEKKNWQSGTTLFINGKNPFPARLLLGSTAWERKRLHLVPTKFGPSTAVWN</sequence>
<organism evidence="2 3">
    <name type="scientific">Rhizobium etli</name>
    <dbReference type="NCBI Taxonomy" id="29449"/>
    <lineage>
        <taxon>Bacteria</taxon>
        <taxon>Pseudomonadati</taxon>
        <taxon>Pseudomonadota</taxon>
        <taxon>Alphaproteobacteria</taxon>
        <taxon>Hyphomicrobiales</taxon>
        <taxon>Rhizobiaceae</taxon>
        <taxon>Rhizobium/Agrobacterium group</taxon>
        <taxon>Rhizobium</taxon>
    </lineage>
</organism>
<feature type="chain" id="PRO_5042946630" description="Lipoprotein" evidence="1">
    <location>
        <begin position="23"/>
        <end position="153"/>
    </location>
</feature>
<evidence type="ECO:0000256" key="1">
    <source>
        <dbReference type="SAM" id="SignalP"/>
    </source>
</evidence>
<evidence type="ECO:0008006" key="4">
    <source>
        <dbReference type="Google" id="ProtNLM"/>
    </source>
</evidence>
<keyword evidence="1" id="KW-0732">Signal</keyword>
<name>A0AAN1EKK5_RHIET</name>
<protein>
    <recommendedName>
        <fullName evidence="4">Lipoprotein</fullName>
    </recommendedName>
</protein>
<evidence type="ECO:0000313" key="3">
    <source>
        <dbReference type="Proteomes" id="UP000194159"/>
    </source>
</evidence>
<evidence type="ECO:0000313" key="2">
    <source>
        <dbReference type="EMBL" id="ARQ10738.1"/>
    </source>
</evidence>
<gene>
    <name evidence="2" type="ORF">NXC12_CH02731</name>
</gene>
<proteinExistence type="predicted"/>
<dbReference type="Proteomes" id="UP000194159">
    <property type="component" value="Chromosome"/>
</dbReference>